<evidence type="ECO:0000256" key="2">
    <source>
        <dbReference type="ARBA" id="ARBA00007381"/>
    </source>
</evidence>
<comment type="function">
    <text evidence="1">Acts as a chaperone.</text>
</comment>
<dbReference type="SUPFAM" id="SSF53067">
    <property type="entry name" value="Actin-like ATPase domain"/>
    <property type="match status" value="2"/>
</dbReference>
<dbReference type="InterPro" id="IPR043129">
    <property type="entry name" value="ATPase_NBD"/>
</dbReference>
<dbReference type="InterPro" id="IPR029047">
    <property type="entry name" value="HSP70_peptide-bd_sf"/>
</dbReference>
<keyword evidence="8" id="KW-0346">Stress response</keyword>
<evidence type="ECO:0000256" key="7">
    <source>
        <dbReference type="ARBA" id="ARBA00022840"/>
    </source>
</evidence>
<name>A0ABZ2Y5X9_9FIRM</name>
<dbReference type="PRINTS" id="PR00301">
    <property type="entry name" value="HEATSHOCK70"/>
</dbReference>
<evidence type="ECO:0000313" key="15">
    <source>
        <dbReference type="Proteomes" id="UP001486565"/>
    </source>
</evidence>
<dbReference type="Proteomes" id="UP001486565">
    <property type="component" value="Chromosome"/>
</dbReference>
<keyword evidence="15" id="KW-1185">Reference proteome</keyword>
<dbReference type="Gene3D" id="3.90.640.10">
    <property type="entry name" value="Actin, Chain A, domain 4"/>
    <property type="match status" value="1"/>
</dbReference>
<sequence length="544" mass="61402">MNWEEYKKQIEEKGDVPEEWYILGIDLGTTNSVISYWDNSNKKPEPIDISNGFGKIPLPSVVQYRGDEGSEEEWVIGEEAYRSMKIYPDTTIRSIKRKMGTNEKIKIADKEYLPEEISAMILKALINHCESMNPNAEIAGCVVSVPYDFDDAAKKATMKACELAGLKDKLICLIEEPKAAALAYNFRHQLSQDEKIMVFDFGGGTLDITLFHVVEKDDYHIKLQVISEGGEAYHGGDNIDEIILEQCYKYIENKTGQKKEDITVENQAELIMRARETKERLSGVKSFRIPFTFCIPPFVEQITRDEFEKLINNFIEKTRKLVLKALREAYIGALLPDDIDRVLLEGGSSSMPWVKDMLIGIFNDENKIYTSERPALDISLGATYYAAMKMGLLTHPDLQAEKVDVEFEVTVPHDIGLEVDHGSRKSFFTMIKRGTPYALAKKSHVFTLTGKTPEDMTTLELKILERIDKEDTIENCKLIGEVQIQGLPERPSGKTKLQVTLSVEEEGGLVKGVVEDIGFGDVYAPSGFKQSFDPSRFNKTVLEG</sequence>
<evidence type="ECO:0000256" key="13">
    <source>
        <dbReference type="RuleBase" id="RU003322"/>
    </source>
</evidence>
<evidence type="ECO:0000256" key="10">
    <source>
        <dbReference type="ARBA" id="ARBA00030019"/>
    </source>
</evidence>
<dbReference type="Gene3D" id="3.30.420.40">
    <property type="match status" value="2"/>
</dbReference>
<comment type="similarity">
    <text evidence="2 13">Belongs to the heat shock protein 70 family.</text>
</comment>
<dbReference type="Pfam" id="PF00012">
    <property type="entry name" value="HSP70"/>
    <property type="match status" value="1"/>
</dbReference>
<organism evidence="14 15">
    <name type="scientific">Defluviitalea saccharophila</name>
    <dbReference type="NCBI Taxonomy" id="879970"/>
    <lineage>
        <taxon>Bacteria</taxon>
        <taxon>Bacillati</taxon>
        <taxon>Bacillota</taxon>
        <taxon>Clostridia</taxon>
        <taxon>Lachnospirales</taxon>
        <taxon>Defluviitaleaceae</taxon>
        <taxon>Defluviitalea</taxon>
    </lineage>
</organism>
<accession>A0ABZ2Y5X9</accession>
<dbReference type="PANTHER" id="PTHR19375">
    <property type="entry name" value="HEAT SHOCK PROTEIN 70KDA"/>
    <property type="match status" value="1"/>
</dbReference>
<evidence type="ECO:0000256" key="1">
    <source>
        <dbReference type="ARBA" id="ARBA00002290"/>
    </source>
</evidence>
<keyword evidence="5" id="KW-0597">Phosphoprotein</keyword>
<protein>
    <recommendedName>
        <fullName evidence="3">Chaperone protein DnaK</fullName>
    </recommendedName>
    <alternativeName>
        <fullName evidence="4">Chaperone protein dnaK</fullName>
    </alternativeName>
    <alternativeName>
        <fullName evidence="12">HSP70</fullName>
    </alternativeName>
    <alternativeName>
        <fullName evidence="11">Heat shock 70 kDa protein</fullName>
    </alternativeName>
    <alternativeName>
        <fullName evidence="10">Heat shock protein 70</fullName>
    </alternativeName>
</protein>
<evidence type="ECO:0000256" key="9">
    <source>
        <dbReference type="ARBA" id="ARBA00023186"/>
    </source>
</evidence>
<keyword evidence="6 13" id="KW-0547">Nucleotide-binding</keyword>
<dbReference type="PROSITE" id="PS00297">
    <property type="entry name" value="HSP70_1"/>
    <property type="match status" value="1"/>
</dbReference>
<keyword evidence="7 13" id="KW-0067">ATP-binding</keyword>
<dbReference type="RefSeq" id="WP_341877703.1">
    <property type="nucleotide sequence ID" value="NZ_CP121687.1"/>
</dbReference>
<dbReference type="EMBL" id="CP121687">
    <property type="protein sequence ID" value="WZL70747.1"/>
    <property type="molecule type" value="Genomic_DNA"/>
</dbReference>
<dbReference type="SUPFAM" id="SSF100920">
    <property type="entry name" value="Heat shock protein 70kD (HSP70), peptide-binding domain"/>
    <property type="match status" value="1"/>
</dbReference>
<dbReference type="PROSITE" id="PS00329">
    <property type="entry name" value="HSP70_2"/>
    <property type="match status" value="1"/>
</dbReference>
<evidence type="ECO:0000256" key="3">
    <source>
        <dbReference type="ARBA" id="ARBA00014415"/>
    </source>
</evidence>
<evidence type="ECO:0000313" key="14">
    <source>
        <dbReference type="EMBL" id="WZL70747.1"/>
    </source>
</evidence>
<evidence type="ECO:0000256" key="8">
    <source>
        <dbReference type="ARBA" id="ARBA00023016"/>
    </source>
</evidence>
<evidence type="ECO:0000256" key="4">
    <source>
        <dbReference type="ARBA" id="ARBA00017249"/>
    </source>
</evidence>
<proteinExistence type="inferred from homology"/>
<dbReference type="Gene3D" id="2.60.34.10">
    <property type="entry name" value="Substrate Binding Domain Of DNAk, Chain A, domain 1"/>
    <property type="match status" value="1"/>
</dbReference>
<dbReference type="InterPro" id="IPR013126">
    <property type="entry name" value="Hsp_70_fam"/>
</dbReference>
<gene>
    <name evidence="14" type="ORF">QBE51_04300</name>
</gene>
<dbReference type="InterPro" id="IPR018181">
    <property type="entry name" value="Heat_shock_70_CS"/>
</dbReference>
<evidence type="ECO:0000256" key="6">
    <source>
        <dbReference type="ARBA" id="ARBA00022741"/>
    </source>
</evidence>
<evidence type="ECO:0000256" key="11">
    <source>
        <dbReference type="ARBA" id="ARBA00030945"/>
    </source>
</evidence>
<evidence type="ECO:0000256" key="12">
    <source>
        <dbReference type="ARBA" id="ARBA00033103"/>
    </source>
</evidence>
<reference evidence="14 15" key="1">
    <citation type="submission" date="2023-03" db="EMBL/GenBank/DDBJ databases">
        <title>Novel Species.</title>
        <authorList>
            <person name="Ma S."/>
        </authorList>
    </citation>
    <scope>NUCLEOTIDE SEQUENCE [LARGE SCALE GENOMIC DNA]</scope>
    <source>
        <strain evidence="14 15">LIND6LT2</strain>
    </source>
</reference>
<dbReference type="CDD" id="cd24029">
    <property type="entry name" value="ASKHA_NBD_HSP70_DnaK_HscA_HscC"/>
    <property type="match status" value="1"/>
</dbReference>
<evidence type="ECO:0000256" key="5">
    <source>
        <dbReference type="ARBA" id="ARBA00022553"/>
    </source>
</evidence>
<keyword evidence="9" id="KW-0143">Chaperone</keyword>